<evidence type="ECO:0000256" key="1">
    <source>
        <dbReference type="ARBA" id="ARBA00004123"/>
    </source>
</evidence>
<comment type="subcellular location">
    <subcellularLocation>
        <location evidence="1 9">Nucleus</location>
    </subcellularLocation>
</comment>
<keyword evidence="3" id="KW-0479">Metal-binding</keyword>
<dbReference type="SMART" id="SM00336">
    <property type="entry name" value="BBOX"/>
    <property type="match status" value="2"/>
</dbReference>
<evidence type="ECO:0000259" key="11">
    <source>
        <dbReference type="PROSITE" id="PS50119"/>
    </source>
</evidence>
<evidence type="ECO:0000256" key="10">
    <source>
        <dbReference type="SAM" id="MobiDB-lite"/>
    </source>
</evidence>
<reference evidence="14" key="1">
    <citation type="journal article" date="2019" name="Gigascience">
        <title>De novo genome assembly of the endangered Acer yangbiense, a plant species with extremely small populations endemic to Yunnan Province, China.</title>
        <authorList>
            <person name="Yang J."/>
            <person name="Wariss H.M."/>
            <person name="Tao L."/>
            <person name="Zhang R."/>
            <person name="Yun Q."/>
            <person name="Hollingsworth P."/>
            <person name="Dao Z."/>
            <person name="Luo G."/>
            <person name="Guo H."/>
            <person name="Ma Y."/>
            <person name="Sun W."/>
        </authorList>
    </citation>
    <scope>NUCLEOTIDE SEQUENCE [LARGE SCALE GENOMIC DNA]</scope>
    <source>
        <strain evidence="14">cv. Malutang</strain>
    </source>
</reference>
<keyword evidence="4" id="KW-0677">Repeat</keyword>
<evidence type="ECO:0000256" key="9">
    <source>
        <dbReference type="PROSITE-ProRule" id="PRU00357"/>
    </source>
</evidence>
<dbReference type="PANTHER" id="PTHR31717">
    <property type="entry name" value="ZINC FINGER PROTEIN CONSTANS-LIKE 10"/>
    <property type="match status" value="1"/>
</dbReference>
<evidence type="ECO:0000256" key="3">
    <source>
        <dbReference type="ARBA" id="ARBA00022723"/>
    </source>
</evidence>
<evidence type="ECO:0000256" key="6">
    <source>
        <dbReference type="ARBA" id="ARBA00022833"/>
    </source>
</evidence>
<dbReference type="Pfam" id="PF06203">
    <property type="entry name" value="CCT"/>
    <property type="match status" value="1"/>
</dbReference>
<feature type="domain" description="B box-type" evidence="11">
    <location>
        <begin position="10"/>
        <end position="57"/>
    </location>
</feature>
<proteinExistence type="inferred from homology"/>
<dbReference type="GO" id="GO:0005634">
    <property type="term" value="C:nucleus"/>
    <property type="evidence" value="ECO:0007669"/>
    <property type="project" value="UniProtKB-SubCell"/>
</dbReference>
<dbReference type="OrthoDB" id="153872at2759"/>
<dbReference type="GO" id="GO:0006355">
    <property type="term" value="P:regulation of DNA-templated transcription"/>
    <property type="evidence" value="ECO:0007669"/>
    <property type="project" value="UniProtKB-ARBA"/>
</dbReference>
<feature type="domain" description="B box-type" evidence="11">
    <location>
        <begin position="53"/>
        <end position="100"/>
    </location>
</feature>
<comment type="caution">
    <text evidence="13">The sequence shown here is derived from an EMBL/GenBank/DDBJ whole genome shotgun (WGS) entry which is preliminary data.</text>
</comment>
<dbReference type="Proteomes" id="UP000323000">
    <property type="component" value="Chromosome 8"/>
</dbReference>
<dbReference type="GO" id="GO:0008270">
    <property type="term" value="F:zinc ion binding"/>
    <property type="evidence" value="ECO:0007669"/>
    <property type="project" value="UniProtKB-KW"/>
</dbReference>
<protein>
    <recommendedName>
        <fullName evidence="15">CCT domain-containing protein</fullName>
    </recommendedName>
</protein>
<evidence type="ECO:0000313" key="13">
    <source>
        <dbReference type="EMBL" id="TXG55983.1"/>
    </source>
</evidence>
<dbReference type="PANTHER" id="PTHR31717:SF45">
    <property type="entry name" value="ZINC FINGER PROTEIN CONSTANS-LIKE 14-RELATED"/>
    <property type="match status" value="1"/>
</dbReference>
<sequence>MVNPEPGGTKESVPCDFCSERIAVLYCRADSAKLCLFCDQHVHLANLLSKKHVRSQICDNCCGEPVAVRCATDNLVLCQECDWDAHGSCSVSASHDRVPIDGFSGCPSALELSSFWGFALEDNKPGQTAVVLGGGYWGRGGGGCQDVGQMEPSSWMYKPPMSGGGGGGGGLSVQDLMVPNDAATFSRQNPSCGKLKQVIYKQLVELLKRDFIGNESACNNNNNDDNNSSINNNNNNNVGCGGGGGGGGGGSGENLVPTAPNVKSGGWLENNLEAINGMGNGMMEAVAVNGCVQELLQQQTPFTSLLMMQQGQVDAKESDENLLWDGNSGGQGAQIWDFHLGRLRGNDESSQVEAACGANDAVFMIKNFGELMKQASLSNTEMFGDIYQMNCPITHDDITSFNNNNSNNAAASQGPATSESNNLSMARLSSGSAFGKPKGSTSSKDAQLMEHSFLVGHDGMSISTATKADLELLAQNRGNAMQRYKEKKKTRRYDKHIRYESRKARADTRKRVKGRFVKASDAPAPASDG</sequence>
<dbReference type="EMBL" id="VAHF01000008">
    <property type="protein sequence ID" value="TXG55983.1"/>
    <property type="molecule type" value="Genomic_DNA"/>
</dbReference>
<dbReference type="InterPro" id="IPR010402">
    <property type="entry name" value="CCT_domain"/>
</dbReference>
<keyword evidence="14" id="KW-1185">Reference proteome</keyword>
<evidence type="ECO:0000256" key="7">
    <source>
        <dbReference type="ARBA" id="ARBA00023242"/>
    </source>
</evidence>
<dbReference type="AlphaFoldDB" id="A0A5C7HFS3"/>
<evidence type="ECO:0000256" key="8">
    <source>
        <dbReference type="PROSITE-ProRule" id="PRU00024"/>
    </source>
</evidence>
<keyword evidence="5 8" id="KW-0863">Zinc-finger</keyword>
<accession>A0A5C7HFS3</accession>
<organism evidence="13 14">
    <name type="scientific">Acer yangbiense</name>
    <dbReference type="NCBI Taxonomy" id="1000413"/>
    <lineage>
        <taxon>Eukaryota</taxon>
        <taxon>Viridiplantae</taxon>
        <taxon>Streptophyta</taxon>
        <taxon>Embryophyta</taxon>
        <taxon>Tracheophyta</taxon>
        <taxon>Spermatophyta</taxon>
        <taxon>Magnoliopsida</taxon>
        <taxon>eudicotyledons</taxon>
        <taxon>Gunneridae</taxon>
        <taxon>Pentapetalae</taxon>
        <taxon>rosids</taxon>
        <taxon>malvids</taxon>
        <taxon>Sapindales</taxon>
        <taxon>Sapindaceae</taxon>
        <taxon>Hippocastanoideae</taxon>
        <taxon>Acereae</taxon>
        <taxon>Acer</taxon>
    </lineage>
</organism>
<dbReference type="PROSITE" id="PS50119">
    <property type="entry name" value="ZF_BBOX"/>
    <property type="match status" value="2"/>
</dbReference>
<evidence type="ECO:0000256" key="4">
    <source>
        <dbReference type="ARBA" id="ARBA00022737"/>
    </source>
</evidence>
<evidence type="ECO:0000259" key="12">
    <source>
        <dbReference type="PROSITE" id="PS51017"/>
    </source>
</evidence>
<evidence type="ECO:0000313" key="14">
    <source>
        <dbReference type="Proteomes" id="UP000323000"/>
    </source>
</evidence>
<evidence type="ECO:0000256" key="5">
    <source>
        <dbReference type="ARBA" id="ARBA00022771"/>
    </source>
</evidence>
<dbReference type="InterPro" id="IPR049808">
    <property type="entry name" value="CONSTANS-like_Bbox1"/>
</dbReference>
<evidence type="ECO:0008006" key="15">
    <source>
        <dbReference type="Google" id="ProtNLM"/>
    </source>
</evidence>
<feature type="region of interest" description="Disordered" evidence="10">
    <location>
        <begin position="500"/>
        <end position="529"/>
    </location>
</feature>
<feature type="compositionally biased region" description="Basic and acidic residues" evidence="10">
    <location>
        <begin position="500"/>
        <end position="509"/>
    </location>
</feature>
<feature type="domain" description="CCT" evidence="12">
    <location>
        <begin position="477"/>
        <end position="519"/>
    </location>
</feature>
<name>A0A5C7HFS3_9ROSI</name>
<dbReference type="InterPro" id="IPR000315">
    <property type="entry name" value="Znf_B-box"/>
</dbReference>
<dbReference type="CDD" id="cd19821">
    <property type="entry name" value="Bbox1_BBX-like"/>
    <property type="match status" value="1"/>
</dbReference>
<keyword evidence="6" id="KW-0862">Zinc</keyword>
<keyword evidence="7 9" id="KW-0539">Nucleus</keyword>
<evidence type="ECO:0000256" key="2">
    <source>
        <dbReference type="ARBA" id="ARBA00010024"/>
    </source>
</evidence>
<dbReference type="PROSITE" id="PS51017">
    <property type="entry name" value="CCT"/>
    <property type="match status" value="1"/>
</dbReference>
<comment type="similarity">
    <text evidence="2">Belongs to the CONSTANS family.</text>
</comment>
<gene>
    <name evidence="13" type="ORF">EZV62_017296</name>
</gene>